<reference evidence="1" key="1">
    <citation type="submission" date="2020-05" db="EMBL/GenBank/DDBJ databases">
        <title>WGS assembly of Panicum virgatum.</title>
        <authorList>
            <person name="Lovell J.T."/>
            <person name="Jenkins J."/>
            <person name="Shu S."/>
            <person name="Juenger T.E."/>
            <person name="Schmutz J."/>
        </authorList>
    </citation>
    <scope>NUCLEOTIDE SEQUENCE</scope>
    <source>
        <strain evidence="1">AP13</strain>
    </source>
</reference>
<comment type="caution">
    <text evidence="1">The sequence shown here is derived from an EMBL/GenBank/DDBJ whole genome shotgun (WGS) entry which is preliminary data.</text>
</comment>
<organism evidence="1 2">
    <name type="scientific">Panicum virgatum</name>
    <name type="common">Blackwell switchgrass</name>
    <dbReference type="NCBI Taxonomy" id="38727"/>
    <lineage>
        <taxon>Eukaryota</taxon>
        <taxon>Viridiplantae</taxon>
        <taxon>Streptophyta</taxon>
        <taxon>Embryophyta</taxon>
        <taxon>Tracheophyta</taxon>
        <taxon>Spermatophyta</taxon>
        <taxon>Magnoliopsida</taxon>
        <taxon>Liliopsida</taxon>
        <taxon>Poales</taxon>
        <taxon>Poaceae</taxon>
        <taxon>PACMAD clade</taxon>
        <taxon>Panicoideae</taxon>
        <taxon>Panicodae</taxon>
        <taxon>Paniceae</taxon>
        <taxon>Panicinae</taxon>
        <taxon>Panicum</taxon>
        <taxon>Panicum sect. Hiantes</taxon>
    </lineage>
</organism>
<dbReference type="PANTHER" id="PTHR33710:SF71">
    <property type="entry name" value="ENDONUCLEASE_EXONUCLEASE_PHOSPHATASE DOMAIN-CONTAINING PROTEIN"/>
    <property type="match status" value="1"/>
</dbReference>
<dbReference type="AlphaFoldDB" id="A0A8T0VZN6"/>
<dbReference type="PANTHER" id="PTHR33710">
    <property type="entry name" value="BNAC02G09200D PROTEIN"/>
    <property type="match status" value="1"/>
</dbReference>
<protein>
    <recommendedName>
        <fullName evidence="3">Endonuclease/exonuclease/phosphatase domain-containing protein</fullName>
    </recommendedName>
</protein>
<dbReference type="Proteomes" id="UP000823388">
    <property type="component" value="Chromosome 2K"/>
</dbReference>
<proteinExistence type="predicted"/>
<evidence type="ECO:0000313" key="2">
    <source>
        <dbReference type="Proteomes" id="UP000823388"/>
    </source>
</evidence>
<accession>A0A8T0VZN6</accession>
<gene>
    <name evidence="1" type="ORF">PVAP13_2KG034432</name>
</gene>
<sequence>MLIGNFNFYRSLTDRNRPGGDINDVFIFNEIISLLGLQEIPLKGRKYTWSNMQQEPLLEQIDWYFTSTNWISQYPNTLLLPLSKPTSDHIPCMVQIDTMIPKANVFRFENFWVDQPDFMNLVKSTWDSEIRATNSVTKLTAKLKMLRKVLKKWSKGISKINNLIQQCNEVLSVLDKLEEQRTLFIRESNFRTILKKHILSLLKFKQEYWRKRYTIRWTKFGDESTKFFHAAATEIYRQNTITSLQHTRWQNPL</sequence>
<dbReference type="InterPro" id="IPR036691">
    <property type="entry name" value="Endo/exonu/phosph_ase_sf"/>
</dbReference>
<name>A0A8T0VZN6_PANVG</name>
<dbReference type="EMBL" id="CM029039">
    <property type="protein sequence ID" value="KAG2639907.1"/>
    <property type="molecule type" value="Genomic_DNA"/>
</dbReference>
<evidence type="ECO:0000313" key="1">
    <source>
        <dbReference type="EMBL" id="KAG2639907.1"/>
    </source>
</evidence>
<dbReference type="Gene3D" id="3.60.10.10">
    <property type="entry name" value="Endonuclease/exonuclease/phosphatase"/>
    <property type="match status" value="1"/>
</dbReference>
<keyword evidence="2" id="KW-1185">Reference proteome</keyword>
<evidence type="ECO:0008006" key="3">
    <source>
        <dbReference type="Google" id="ProtNLM"/>
    </source>
</evidence>
<dbReference type="SUPFAM" id="SSF56219">
    <property type="entry name" value="DNase I-like"/>
    <property type="match status" value="1"/>
</dbReference>